<gene>
    <name evidence="1" type="ORF">A2390_01115</name>
</gene>
<proteinExistence type="predicted"/>
<dbReference type="InterPro" id="IPR003724">
    <property type="entry name" value="CblAdoTrfase_CobA"/>
</dbReference>
<sequence>MLLTVLLVFTGNGKGKTTSAIGQAIRVLGSGGKVFFIQFIKSSSFPAGEDKILSSFSDNLTFIKGGRGFVGILNDSLPRSAHEKAALETLSLAEKALLSKKYSLLVLDEVNVALNLKLLSLSKVFNFLKKVPLETDVIFTGRNAPNELISLADIATEFKELKHPYNSGVQGEKGKEF</sequence>
<dbReference type="PANTHER" id="PTHR46638">
    <property type="entry name" value="CORRINOID ADENOSYLTRANSFERASE"/>
    <property type="match status" value="1"/>
</dbReference>
<dbReference type="Gene3D" id="3.40.50.300">
    <property type="entry name" value="P-loop containing nucleotide triphosphate hydrolases"/>
    <property type="match status" value="1"/>
</dbReference>
<evidence type="ECO:0000313" key="2">
    <source>
        <dbReference type="Proteomes" id="UP000178599"/>
    </source>
</evidence>
<dbReference type="PIRSF" id="PIRSF015617">
    <property type="entry name" value="Adensltrnsf_CobA"/>
    <property type="match status" value="1"/>
</dbReference>
<reference evidence="1 2" key="1">
    <citation type="journal article" date="2016" name="Nat. Commun.">
        <title>Thousands of microbial genomes shed light on interconnected biogeochemical processes in an aquifer system.</title>
        <authorList>
            <person name="Anantharaman K."/>
            <person name="Brown C.T."/>
            <person name="Hug L.A."/>
            <person name="Sharon I."/>
            <person name="Castelle C.J."/>
            <person name="Probst A.J."/>
            <person name="Thomas B.C."/>
            <person name="Singh A."/>
            <person name="Wilkins M.J."/>
            <person name="Karaoz U."/>
            <person name="Brodie E.L."/>
            <person name="Williams K.H."/>
            <person name="Hubbard S.S."/>
            <person name="Banfield J.F."/>
        </authorList>
    </citation>
    <scope>NUCLEOTIDE SEQUENCE [LARGE SCALE GENOMIC DNA]</scope>
</reference>
<dbReference type="GO" id="GO:0005524">
    <property type="term" value="F:ATP binding"/>
    <property type="evidence" value="ECO:0007669"/>
    <property type="project" value="InterPro"/>
</dbReference>
<evidence type="ECO:0000313" key="1">
    <source>
        <dbReference type="EMBL" id="OGZ02161.1"/>
    </source>
</evidence>
<dbReference type="Proteomes" id="UP000178599">
    <property type="component" value="Unassembled WGS sequence"/>
</dbReference>
<protein>
    <recommendedName>
        <fullName evidence="3">Cob(I)yrinic acid a,c-diamide adenosyltransferase</fullName>
    </recommendedName>
</protein>
<dbReference type="Pfam" id="PF02572">
    <property type="entry name" value="CobA_CobO_BtuR"/>
    <property type="match status" value="1"/>
</dbReference>
<dbReference type="InterPro" id="IPR027417">
    <property type="entry name" value="P-loop_NTPase"/>
</dbReference>
<dbReference type="PANTHER" id="PTHR46638:SF1">
    <property type="entry name" value="CORRINOID ADENOSYLTRANSFERASE"/>
    <property type="match status" value="1"/>
</dbReference>
<accession>A0A1G2CNF1</accession>
<organism evidence="1 2">
    <name type="scientific">Candidatus Liptonbacteria bacterium RIFOXYB1_FULL_36_10</name>
    <dbReference type="NCBI Taxonomy" id="1798654"/>
    <lineage>
        <taxon>Bacteria</taxon>
        <taxon>Candidatus Liptoniibacteriota</taxon>
    </lineage>
</organism>
<dbReference type="GO" id="GO:0008817">
    <property type="term" value="F:corrinoid adenosyltransferase activity"/>
    <property type="evidence" value="ECO:0007669"/>
    <property type="project" value="InterPro"/>
</dbReference>
<dbReference type="EMBL" id="MHLE01000041">
    <property type="protein sequence ID" value="OGZ02161.1"/>
    <property type="molecule type" value="Genomic_DNA"/>
</dbReference>
<evidence type="ECO:0008006" key="3">
    <source>
        <dbReference type="Google" id="ProtNLM"/>
    </source>
</evidence>
<dbReference type="GO" id="GO:0009236">
    <property type="term" value="P:cobalamin biosynthetic process"/>
    <property type="evidence" value="ECO:0007669"/>
    <property type="project" value="InterPro"/>
</dbReference>
<dbReference type="SUPFAM" id="SSF52540">
    <property type="entry name" value="P-loop containing nucleoside triphosphate hydrolases"/>
    <property type="match status" value="1"/>
</dbReference>
<dbReference type="AlphaFoldDB" id="A0A1G2CNF1"/>
<comment type="caution">
    <text evidence="1">The sequence shown here is derived from an EMBL/GenBank/DDBJ whole genome shotgun (WGS) entry which is preliminary data.</text>
</comment>
<name>A0A1G2CNF1_9BACT</name>